<gene>
    <name evidence="2" type="ORF">AYJ54_16860</name>
</gene>
<accession>A0A176YNN5</accession>
<keyword evidence="3" id="KW-1185">Reference proteome</keyword>
<proteinExistence type="predicted"/>
<evidence type="ECO:0000256" key="1">
    <source>
        <dbReference type="SAM" id="MobiDB-lite"/>
    </source>
</evidence>
<dbReference type="Proteomes" id="UP000076959">
    <property type="component" value="Unassembled WGS sequence"/>
</dbReference>
<evidence type="ECO:0000313" key="3">
    <source>
        <dbReference type="Proteomes" id="UP000076959"/>
    </source>
</evidence>
<protein>
    <submittedName>
        <fullName evidence="2">Uncharacterized protein</fullName>
    </submittedName>
</protein>
<feature type="region of interest" description="Disordered" evidence="1">
    <location>
        <begin position="71"/>
        <end position="96"/>
    </location>
</feature>
<dbReference type="AlphaFoldDB" id="A0A176YNN5"/>
<comment type="caution">
    <text evidence="2">The sequence shown here is derived from an EMBL/GenBank/DDBJ whole genome shotgun (WGS) entry which is preliminary data.</text>
</comment>
<dbReference type="STRING" id="1505087.AYJ54_16860"/>
<evidence type="ECO:0000313" key="2">
    <source>
        <dbReference type="EMBL" id="OAF07772.1"/>
    </source>
</evidence>
<organism evidence="2 3">
    <name type="scientific">Bradyrhizobium centrolobii</name>
    <dbReference type="NCBI Taxonomy" id="1505087"/>
    <lineage>
        <taxon>Bacteria</taxon>
        <taxon>Pseudomonadati</taxon>
        <taxon>Pseudomonadota</taxon>
        <taxon>Alphaproteobacteria</taxon>
        <taxon>Hyphomicrobiales</taxon>
        <taxon>Nitrobacteraceae</taxon>
        <taxon>Bradyrhizobium</taxon>
    </lineage>
</organism>
<reference evidence="2 3" key="1">
    <citation type="submission" date="2016-03" db="EMBL/GenBank/DDBJ databases">
        <title>Draft Genome Sequence of the Strain BR 10245 (Bradyrhizobium sp.) isolated from nodules of Centrolobium paraense.</title>
        <authorList>
            <person name="Simoes-Araujo J.L.Sr."/>
            <person name="Barauna A.C."/>
            <person name="Silva K."/>
            <person name="Zilli J.E."/>
        </authorList>
    </citation>
    <scope>NUCLEOTIDE SEQUENCE [LARGE SCALE GENOMIC DNA]</scope>
    <source>
        <strain evidence="2 3">BR 10245</strain>
    </source>
</reference>
<name>A0A176YNN5_9BRAD</name>
<dbReference type="OrthoDB" id="8163842at2"/>
<sequence>MLALFGAKFAAADAARERHCKFNVRALAAMVAAGVLSACVPATVPLVGRDPADPAAKVAGVGYRSTIAPYTSMRPSTPAPWRERNDTVAPQPKSDQ</sequence>
<dbReference type="EMBL" id="LUUB01000065">
    <property type="protein sequence ID" value="OAF07772.1"/>
    <property type="molecule type" value="Genomic_DNA"/>
</dbReference>
<dbReference type="RefSeq" id="WP_063701959.1">
    <property type="nucleotide sequence ID" value="NZ_LUUB01000065.1"/>
</dbReference>